<proteinExistence type="predicted"/>
<gene>
    <name evidence="1" type="ORF">J2S06_001952</name>
</gene>
<sequence>MVWAILIGAWVMGVIGYISLFQAAKRADDMSEEYWRKKK</sequence>
<reference evidence="1 2" key="1">
    <citation type="submission" date="2023-07" db="EMBL/GenBank/DDBJ databases">
        <title>Genomic Encyclopedia of Type Strains, Phase IV (KMG-IV): sequencing the most valuable type-strain genomes for metagenomic binning, comparative biology and taxonomic classification.</title>
        <authorList>
            <person name="Goeker M."/>
        </authorList>
    </citation>
    <scope>NUCLEOTIDE SEQUENCE [LARGE SCALE GENOMIC DNA]</scope>
    <source>
        <strain evidence="1 2">DSM 19092</strain>
    </source>
</reference>
<keyword evidence="2" id="KW-1185">Reference proteome</keyword>
<name>A0ABT9VPT8_9BACI</name>
<accession>A0ABT9VPT8</accession>
<evidence type="ECO:0008006" key="3">
    <source>
        <dbReference type="Google" id="ProtNLM"/>
    </source>
</evidence>
<evidence type="ECO:0000313" key="1">
    <source>
        <dbReference type="EMBL" id="MDQ0162875.1"/>
    </source>
</evidence>
<dbReference type="Proteomes" id="UP001225646">
    <property type="component" value="Unassembled WGS sequence"/>
</dbReference>
<evidence type="ECO:0000313" key="2">
    <source>
        <dbReference type="Proteomes" id="UP001225646"/>
    </source>
</evidence>
<organism evidence="1 2">
    <name type="scientific">Aeribacillus alveayuensis</name>
    <dbReference type="NCBI Taxonomy" id="279215"/>
    <lineage>
        <taxon>Bacteria</taxon>
        <taxon>Bacillati</taxon>
        <taxon>Bacillota</taxon>
        <taxon>Bacilli</taxon>
        <taxon>Bacillales</taxon>
        <taxon>Bacillaceae</taxon>
        <taxon>Aeribacillus</taxon>
    </lineage>
</organism>
<dbReference type="EMBL" id="JAUSTR010000007">
    <property type="protein sequence ID" value="MDQ0162875.1"/>
    <property type="molecule type" value="Genomic_DNA"/>
</dbReference>
<protein>
    <recommendedName>
        <fullName evidence="3">CcmD family protein</fullName>
    </recommendedName>
</protein>
<comment type="caution">
    <text evidence="1">The sequence shown here is derived from an EMBL/GenBank/DDBJ whole genome shotgun (WGS) entry which is preliminary data.</text>
</comment>